<name>A0A4Y9FYE8_9MICO</name>
<comment type="pathway">
    <text evidence="1">Glycan metabolism; L-arabinan degradation.</text>
</comment>
<dbReference type="EMBL" id="SPQB01000002">
    <property type="protein sequence ID" value="TFU34393.1"/>
    <property type="molecule type" value="Genomic_DNA"/>
</dbReference>
<evidence type="ECO:0000256" key="2">
    <source>
        <dbReference type="ARBA" id="ARBA00009865"/>
    </source>
</evidence>
<keyword evidence="7" id="KW-1185">Reference proteome</keyword>
<dbReference type="GO" id="GO:0004553">
    <property type="term" value="F:hydrolase activity, hydrolyzing O-glycosyl compounds"/>
    <property type="evidence" value="ECO:0007669"/>
    <property type="project" value="InterPro"/>
</dbReference>
<dbReference type="OrthoDB" id="9763933at2"/>
<dbReference type="CDD" id="cd08981">
    <property type="entry name" value="GH43_Bt1873-like"/>
    <property type="match status" value="1"/>
</dbReference>
<dbReference type="PANTHER" id="PTHR43301">
    <property type="entry name" value="ARABINAN ENDO-1,5-ALPHA-L-ARABINOSIDASE"/>
    <property type="match status" value="1"/>
</dbReference>
<evidence type="ECO:0000256" key="3">
    <source>
        <dbReference type="ARBA" id="ARBA00022801"/>
    </source>
</evidence>
<dbReference type="Gene3D" id="2.115.10.20">
    <property type="entry name" value="Glycosyl hydrolase domain, family 43"/>
    <property type="match status" value="1"/>
</dbReference>
<gene>
    <name evidence="6" type="ORF">E4U02_01715</name>
</gene>
<evidence type="ECO:0000313" key="6">
    <source>
        <dbReference type="EMBL" id="TFU34393.1"/>
    </source>
</evidence>
<reference evidence="6 7" key="1">
    <citation type="submission" date="2019-03" db="EMBL/GenBank/DDBJ databases">
        <title>Diversity of the mouse oral microbiome.</title>
        <authorList>
            <person name="Joseph S."/>
            <person name="Aduse-Opoku J."/>
            <person name="Curtis M."/>
            <person name="Wade W."/>
            <person name="Hashim A."/>
        </authorList>
    </citation>
    <scope>NUCLEOTIDE SEQUENCE [LARGE SCALE GENOMIC DNA]</scope>
    <source>
        <strain evidence="6 7">P1012</strain>
    </source>
</reference>
<proteinExistence type="inferred from homology"/>
<dbReference type="AlphaFoldDB" id="A0A4Y9FYE8"/>
<evidence type="ECO:0000313" key="7">
    <source>
        <dbReference type="Proteomes" id="UP000298358"/>
    </source>
</evidence>
<sequence>MRLDDIQIRDPFVLFDGDTGRYHLFGSTDENIWSGPATGFDTYWSDDLDEWHGPTAAFRPTPDFWSHTQYWAPEVHRYGDAFYMFATFTAEGQRRGTQVLRADRPEGPYAPWSDGPLTPREWECLDGTLHVEDGTPYLVFCHEWKDVGDGEVQAIRLTDDLRGTVGDPVLLFRASEAPWARSIERPEFPRVFVTDGPSMHRAADGRLLMLWSSFGDQGYAMGVATSRSGSIAGPWTQAEQPIWAADGGHGMIFADAAGGLYLTLHTPNRTPDERARFFPLEETDEGLRLKD</sequence>
<evidence type="ECO:0000256" key="5">
    <source>
        <dbReference type="RuleBase" id="RU361187"/>
    </source>
</evidence>
<keyword evidence="4 5" id="KW-0326">Glycosidase</keyword>
<evidence type="ECO:0000256" key="4">
    <source>
        <dbReference type="ARBA" id="ARBA00023295"/>
    </source>
</evidence>
<comment type="caution">
    <text evidence="6">The sequence shown here is derived from an EMBL/GenBank/DDBJ whole genome shotgun (WGS) entry which is preliminary data.</text>
</comment>
<protein>
    <submittedName>
        <fullName evidence="6">Glycoside hydrolase</fullName>
    </submittedName>
</protein>
<evidence type="ECO:0000256" key="1">
    <source>
        <dbReference type="ARBA" id="ARBA00004834"/>
    </source>
</evidence>
<dbReference type="Pfam" id="PF04616">
    <property type="entry name" value="Glyco_hydro_43"/>
    <property type="match status" value="1"/>
</dbReference>
<organism evidence="6 7">
    <name type="scientific">Microbacterium paludicola</name>
    <dbReference type="NCBI Taxonomy" id="300019"/>
    <lineage>
        <taxon>Bacteria</taxon>
        <taxon>Bacillati</taxon>
        <taxon>Actinomycetota</taxon>
        <taxon>Actinomycetes</taxon>
        <taxon>Micrococcales</taxon>
        <taxon>Microbacteriaceae</taxon>
        <taxon>Microbacterium</taxon>
    </lineage>
</organism>
<comment type="similarity">
    <text evidence="2 5">Belongs to the glycosyl hydrolase 43 family.</text>
</comment>
<dbReference type="InterPro" id="IPR023296">
    <property type="entry name" value="Glyco_hydro_beta-prop_sf"/>
</dbReference>
<dbReference type="RefSeq" id="WP_135112535.1">
    <property type="nucleotide sequence ID" value="NZ_JADGLL010000002.1"/>
</dbReference>
<dbReference type="SUPFAM" id="SSF75005">
    <property type="entry name" value="Arabinanase/levansucrase/invertase"/>
    <property type="match status" value="1"/>
</dbReference>
<dbReference type="Proteomes" id="UP000298358">
    <property type="component" value="Unassembled WGS sequence"/>
</dbReference>
<dbReference type="InterPro" id="IPR006710">
    <property type="entry name" value="Glyco_hydro_43"/>
</dbReference>
<accession>A0A4Y9FYE8</accession>
<dbReference type="PANTHER" id="PTHR43301:SF3">
    <property type="entry name" value="ARABINAN ENDO-1,5-ALPHA-L-ARABINOSIDASE A-RELATED"/>
    <property type="match status" value="1"/>
</dbReference>
<dbReference type="GO" id="GO:0005975">
    <property type="term" value="P:carbohydrate metabolic process"/>
    <property type="evidence" value="ECO:0007669"/>
    <property type="project" value="InterPro"/>
</dbReference>
<dbReference type="InterPro" id="IPR050727">
    <property type="entry name" value="GH43_arabinanases"/>
</dbReference>
<keyword evidence="3 5" id="KW-0378">Hydrolase</keyword>